<organism evidence="1 2">
    <name type="scientific">Tenacibaculum jejuense</name>
    <dbReference type="NCBI Taxonomy" id="584609"/>
    <lineage>
        <taxon>Bacteria</taxon>
        <taxon>Pseudomonadati</taxon>
        <taxon>Bacteroidota</taxon>
        <taxon>Flavobacteriia</taxon>
        <taxon>Flavobacteriales</taxon>
        <taxon>Flavobacteriaceae</taxon>
        <taxon>Tenacibaculum</taxon>
    </lineage>
</organism>
<protein>
    <recommendedName>
        <fullName evidence="3">DUF1896 domain-containing protein</fullName>
    </recommendedName>
</protein>
<dbReference type="Gene3D" id="1.10.8.330">
    <property type="entry name" value="PG0816-like"/>
    <property type="match status" value="1"/>
</dbReference>
<dbReference type="Gene3D" id="1.10.8.340">
    <property type="entry name" value="PG0816-like"/>
    <property type="match status" value="1"/>
</dbReference>
<evidence type="ECO:0000313" key="2">
    <source>
        <dbReference type="Proteomes" id="UP000215214"/>
    </source>
</evidence>
<evidence type="ECO:0000313" key="1">
    <source>
        <dbReference type="EMBL" id="SNR14465.1"/>
    </source>
</evidence>
<evidence type="ECO:0008006" key="3">
    <source>
        <dbReference type="Google" id="ProtNLM"/>
    </source>
</evidence>
<reference evidence="1 2" key="1">
    <citation type="submission" date="2017-07" db="EMBL/GenBank/DDBJ databases">
        <authorList>
            <person name="Sun Z.S."/>
            <person name="Albrecht U."/>
            <person name="Echele G."/>
            <person name="Lee C.C."/>
        </authorList>
    </citation>
    <scope>NUCLEOTIDE SEQUENCE [LARGE SCALE GENOMIC DNA]</scope>
    <source>
        <strain evidence="2">type strain: KCTC 22618</strain>
    </source>
</reference>
<name>A0A238U5Z5_9FLAO</name>
<dbReference type="SUPFAM" id="SSF140753">
    <property type="entry name" value="PG0816-like"/>
    <property type="match status" value="1"/>
</dbReference>
<keyword evidence="2" id="KW-1185">Reference proteome</keyword>
<dbReference type="InterPro" id="IPR036297">
    <property type="entry name" value="PG0816-like_sf"/>
</dbReference>
<dbReference type="Proteomes" id="UP000215214">
    <property type="component" value="Chromosome TJEJU"/>
</dbReference>
<dbReference type="OrthoDB" id="1079392at2"/>
<sequence>MSDKNQQDLSYFQLRLKEHLNYSYPELAKNNDFLVARSELASQAYTEAISTNHNHVEASHIANTTLFSDLPFSKMDMLFDIICNEFNREIKDGDLREFTEKIYPISLPLFSQYNIDKDFENSEMYMALYTELTGVIQIWIEENLIAM</sequence>
<dbReference type="RefSeq" id="WP_095069440.1">
    <property type="nucleotide sequence ID" value="NZ_LT899436.1"/>
</dbReference>
<dbReference type="EMBL" id="LT899436">
    <property type="protein sequence ID" value="SNR14465.1"/>
    <property type="molecule type" value="Genomic_DNA"/>
</dbReference>
<dbReference type="InterPro" id="IPR015082">
    <property type="entry name" value="DUF1896"/>
</dbReference>
<dbReference type="Pfam" id="PF08989">
    <property type="entry name" value="DUF1896"/>
    <property type="match status" value="1"/>
</dbReference>
<gene>
    <name evidence="1" type="ORF">TJEJU_0689</name>
</gene>
<proteinExistence type="predicted"/>
<dbReference type="KEGG" id="tje:TJEJU_0689"/>
<dbReference type="AlphaFoldDB" id="A0A238U5Z5"/>
<accession>A0A238U5Z5</accession>